<gene>
    <name evidence="1" type="ORF">ABT39_MTgene5811</name>
</gene>
<name>A0A101LYC5_PICGL</name>
<proteinExistence type="predicted"/>
<geneLocation type="mitochondrion" evidence="1"/>
<protein>
    <submittedName>
        <fullName evidence="1">Uncharacterized protein</fullName>
    </submittedName>
</protein>
<sequence>MKSRKRTVLTLTHHMGEEEFKEKKKMVRNKEMEELKSYSIV</sequence>
<organism evidence="1">
    <name type="scientific">Picea glauca</name>
    <name type="common">White spruce</name>
    <name type="synonym">Pinus glauca</name>
    <dbReference type="NCBI Taxonomy" id="3330"/>
    <lineage>
        <taxon>Eukaryota</taxon>
        <taxon>Viridiplantae</taxon>
        <taxon>Streptophyta</taxon>
        <taxon>Embryophyta</taxon>
        <taxon>Tracheophyta</taxon>
        <taxon>Spermatophyta</taxon>
        <taxon>Pinopsida</taxon>
        <taxon>Pinidae</taxon>
        <taxon>Conifers I</taxon>
        <taxon>Pinales</taxon>
        <taxon>Pinaceae</taxon>
        <taxon>Picea</taxon>
    </lineage>
</organism>
<dbReference type="AlphaFoldDB" id="A0A101LYC5"/>
<comment type="caution">
    <text evidence="1">The sequence shown here is derived from an EMBL/GenBank/DDBJ whole genome shotgun (WGS) entry which is preliminary data.</text>
</comment>
<accession>A0A101LYC5</accession>
<keyword evidence="1" id="KW-0496">Mitochondrion</keyword>
<reference evidence="1" key="1">
    <citation type="journal article" date="2015" name="Genome Biol. Evol.">
        <title>Organellar Genomes of White Spruce (Picea glauca): Assembly and Annotation.</title>
        <authorList>
            <person name="Jackman S.D."/>
            <person name="Warren R.L."/>
            <person name="Gibb E.A."/>
            <person name="Vandervalk B.P."/>
            <person name="Mohamadi H."/>
            <person name="Chu J."/>
            <person name="Raymond A."/>
            <person name="Pleasance S."/>
            <person name="Coope R."/>
            <person name="Wildung M.R."/>
            <person name="Ritland C.E."/>
            <person name="Bousquet J."/>
            <person name="Jones S.J."/>
            <person name="Bohlmann J."/>
            <person name="Birol I."/>
        </authorList>
    </citation>
    <scope>NUCLEOTIDE SEQUENCE [LARGE SCALE GENOMIC DNA]</scope>
    <source>
        <tissue evidence="1">Flushing bud</tissue>
    </source>
</reference>
<evidence type="ECO:0000313" key="1">
    <source>
        <dbReference type="EMBL" id="KUM47624.1"/>
    </source>
</evidence>
<dbReference type="EMBL" id="LKAM01000007">
    <property type="protein sequence ID" value="KUM47624.1"/>
    <property type="molecule type" value="Genomic_DNA"/>
</dbReference>